<name>A0A6M0RDE0_9CLOT</name>
<comment type="caution">
    <text evidence="1">The sequence shown here is derived from an EMBL/GenBank/DDBJ whole genome shotgun (WGS) entry which is preliminary data.</text>
</comment>
<evidence type="ECO:0000313" key="1">
    <source>
        <dbReference type="EMBL" id="NEZ47827.1"/>
    </source>
</evidence>
<organism evidence="1 2">
    <name type="scientific">Clostridium niameyense</name>
    <dbReference type="NCBI Taxonomy" id="1622073"/>
    <lineage>
        <taxon>Bacteria</taxon>
        <taxon>Bacillati</taxon>
        <taxon>Bacillota</taxon>
        <taxon>Clostridia</taxon>
        <taxon>Eubacteriales</taxon>
        <taxon>Clostridiaceae</taxon>
        <taxon>Clostridium</taxon>
    </lineage>
</organism>
<reference evidence="1 2" key="1">
    <citation type="submission" date="2019-04" db="EMBL/GenBank/DDBJ databases">
        <title>Genome sequencing of Clostridium botulinum Groups I-IV and Clostridium butyricum.</title>
        <authorList>
            <person name="Brunt J."/>
            <person name="Van Vliet A.H.M."/>
            <person name="Stringer S.C."/>
            <person name="Carter A.T."/>
            <person name="Peck M.W."/>
        </authorList>
    </citation>
    <scope>NUCLEOTIDE SEQUENCE [LARGE SCALE GENOMIC DNA]</scope>
    <source>
        <strain evidence="1 2">IFR 18/094</strain>
    </source>
</reference>
<dbReference type="EMBL" id="SXDP01000013">
    <property type="protein sequence ID" value="NEZ47827.1"/>
    <property type="molecule type" value="Genomic_DNA"/>
</dbReference>
<accession>A0A6M0RDE0</accession>
<dbReference type="RefSeq" id="WP_163249715.1">
    <property type="nucleotide sequence ID" value="NZ_SXDP01000013.1"/>
</dbReference>
<dbReference type="AlphaFoldDB" id="A0A6M0RDE0"/>
<proteinExistence type="predicted"/>
<evidence type="ECO:0000313" key="2">
    <source>
        <dbReference type="Proteomes" id="UP000473885"/>
    </source>
</evidence>
<protein>
    <submittedName>
        <fullName evidence="1">Uncharacterized protein</fullName>
    </submittedName>
</protein>
<sequence>MNTVKYDSRPQVDTGYVDLINAIILRAVQDARLKQLRLNGGNISKDAIREKALNYLKSGEFEYMCECVGLDWAEIRRLTFMEVHNIERN</sequence>
<keyword evidence="2" id="KW-1185">Reference proteome</keyword>
<gene>
    <name evidence="1" type="ORF">FDF74_11605</name>
</gene>
<dbReference type="Proteomes" id="UP000473885">
    <property type="component" value="Unassembled WGS sequence"/>
</dbReference>